<reference evidence="1" key="2">
    <citation type="submission" date="2021-03" db="UniProtKB">
        <authorList>
            <consortium name="EnsemblPlants"/>
        </authorList>
    </citation>
    <scope>IDENTIFICATION</scope>
</reference>
<accession>A0A803NZG9</accession>
<organism evidence="1 2">
    <name type="scientific">Cannabis sativa</name>
    <name type="common">Hemp</name>
    <name type="synonym">Marijuana</name>
    <dbReference type="NCBI Taxonomy" id="3483"/>
    <lineage>
        <taxon>Eukaryota</taxon>
        <taxon>Viridiplantae</taxon>
        <taxon>Streptophyta</taxon>
        <taxon>Embryophyta</taxon>
        <taxon>Tracheophyta</taxon>
        <taxon>Spermatophyta</taxon>
        <taxon>Magnoliopsida</taxon>
        <taxon>eudicotyledons</taxon>
        <taxon>Gunneridae</taxon>
        <taxon>Pentapetalae</taxon>
        <taxon>rosids</taxon>
        <taxon>fabids</taxon>
        <taxon>Rosales</taxon>
        <taxon>Cannabaceae</taxon>
        <taxon>Cannabis</taxon>
    </lineage>
</organism>
<dbReference type="AlphaFoldDB" id="A0A803NZG9"/>
<dbReference type="EnsemblPlants" id="evm.model.02.2962">
    <property type="protein sequence ID" value="cds.evm.model.02.2962"/>
    <property type="gene ID" value="evm.TU.02.2962"/>
</dbReference>
<dbReference type="EMBL" id="UZAU01000239">
    <property type="status" value="NOT_ANNOTATED_CDS"/>
    <property type="molecule type" value="Genomic_DNA"/>
</dbReference>
<proteinExistence type="predicted"/>
<evidence type="ECO:0000313" key="2">
    <source>
        <dbReference type="Proteomes" id="UP000596661"/>
    </source>
</evidence>
<dbReference type="Proteomes" id="UP000596661">
    <property type="component" value="Chromosome 2"/>
</dbReference>
<evidence type="ECO:0000313" key="1">
    <source>
        <dbReference type="EnsemblPlants" id="cds.evm.model.02.2962"/>
    </source>
</evidence>
<name>A0A803NZG9_CANSA</name>
<dbReference type="Gramene" id="evm.model.02.2962">
    <property type="protein sequence ID" value="cds.evm.model.02.2962"/>
    <property type="gene ID" value="evm.TU.02.2962"/>
</dbReference>
<protein>
    <submittedName>
        <fullName evidence="1">Uncharacterized protein</fullName>
    </submittedName>
</protein>
<reference evidence="1" key="1">
    <citation type="submission" date="2018-11" db="EMBL/GenBank/DDBJ databases">
        <authorList>
            <person name="Grassa J C."/>
        </authorList>
    </citation>
    <scope>NUCLEOTIDE SEQUENCE [LARGE SCALE GENOMIC DNA]</scope>
</reference>
<sequence length="75" mass="8092">MFSVIEVGGRVTSPAGSSDFNVFVDAAVHGGEAFLAVLVLGRKYVFVLRLFQLKLGCLPLSRQSPLLFAMLLHAL</sequence>
<keyword evidence="2" id="KW-1185">Reference proteome</keyword>